<dbReference type="Pfam" id="PF11349">
    <property type="entry name" value="DUF3151"/>
    <property type="match status" value="1"/>
</dbReference>
<proteinExistence type="predicted"/>
<dbReference type="EMBL" id="CAFAAJ010000195">
    <property type="protein sequence ID" value="CAB4821680.1"/>
    <property type="molecule type" value="Genomic_DNA"/>
</dbReference>
<gene>
    <name evidence="1" type="ORF">UFOPK3001_02223</name>
    <name evidence="2" type="ORF">UFOPK3954_00465</name>
</gene>
<reference evidence="2" key="1">
    <citation type="submission" date="2020-05" db="EMBL/GenBank/DDBJ databases">
        <authorList>
            <person name="Chiriac C."/>
            <person name="Salcher M."/>
            <person name="Ghai R."/>
            <person name="Kavagutti S V."/>
        </authorList>
    </citation>
    <scope>NUCLEOTIDE SEQUENCE</scope>
</reference>
<accession>A0A6J7MMM7</accession>
<dbReference type="AlphaFoldDB" id="A0A6J7MMM7"/>
<organism evidence="2">
    <name type="scientific">freshwater metagenome</name>
    <dbReference type="NCBI Taxonomy" id="449393"/>
    <lineage>
        <taxon>unclassified sequences</taxon>
        <taxon>metagenomes</taxon>
        <taxon>ecological metagenomes</taxon>
    </lineage>
</organism>
<evidence type="ECO:0000313" key="2">
    <source>
        <dbReference type="EMBL" id="CAB4979683.1"/>
    </source>
</evidence>
<protein>
    <submittedName>
        <fullName evidence="2">Unannotated protein</fullName>
    </submittedName>
</protein>
<name>A0A6J7MMM7_9ZZZZ</name>
<dbReference type="EMBL" id="CAFBON010000032">
    <property type="protein sequence ID" value="CAB4979683.1"/>
    <property type="molecule type" value="Genomic_DNA"/>
</dbReference>
<dbReference type="InterPro" id="IPR014487">
    <property type="entry name" value="DUF3151"/>
</dbReference>
<evidence type="ECO:0000313" key="1">
    <source>
        <dbReference type="EMBL" id="CAB4821680.1"/>
    </source>
</evidence>
<sequence length="146" mass="16074">MSDQPVNFSVSGPPETVLPAPEPDAALALADALSQPTALRRDAVAAVVARWPRYLDAWAKLGDLGRDDIEQYAYYRIGYHRGLDTLRANGWRGSGFVRWHNETNRGFLRAIRGLADCAARIGEADEAERCRLFILQLDPNGVPPTG</sequence>